<dbReference type="SUPFAM" id="SSF48452">
    <property type="entry name" value="TPR-like"/>
    <property type="match status" value="5"/>
</dbReference>
<dbReference type="SMART" id="SM00028">
    <property type="entry name" value="TPR"/>
    <property type="match status" value="14"/>
</dbReference>
<keyword evidence="3 4" id="KW-0802">TPR repeat</keyword>
<dbReference type="Pfam" id="PF25060">
    <property type="entry name" value="ARM_TT21_2nd"/>
    <property type="match status" value="1"/>
</dbReference>
<dbReference type="PANTHER" id="PTHR14699:SF0">
    <property type="entry name" value="TETRATRICOPEPTIDE REPEAT PROTEIN 21 HOMOLOG"/>
    <property type="match status" value="1"/>
</dbReference>
<dbReference type="Pfam" id="PF25058">
    <property type="entry name" value="ARM_TT21"/>
    <property type="match status" value="1"/>
</dbReference>
<dbReference type="Pfam" id="PF25062">
    <property type="entry name" value="ARM_TT21_N"/>
    <property type="match status" value="1"/>
</dbReference>
<name>A0ABP1S268_9HEXA</name>
<organism evidence="10 11">
    <name type="scientific">Orchesella dallaii</name>
    <dbReference type="NCBI Taxonomy" id="48710"/>
    <lineage>
        <taxon>Eukaryota</taxon>
        <taxon>Metazoa</taxon>
        <taxon>Ecdysozoa</taxon>
        <taxon>Arthropoda</taxon>
        <taxon>Hexapoda</taxon>
        <taxon>Collembola</taxon>
        <taxon>Entomobryomorpha</taxon>
        <taxon>Entomobryoidea</taxon>
        <taxon>Orchesellidae</taxon>
        <taxon>Orchesellinae</taxon>
        <taxon>Orchesella</taxon>
    </lineage>
</organism>
<dbReference type="InterPro" id="IPR056833">
    <property type="entry name" value="ARM_TT21_N"/>
</dbReference>
<comment type="similarity">
    <text evidence="1">Belongs to the TTC21 family.</text>
</comment>
<feature type="domain" description="Tetratricopeptide repeat protein 21A/21B C-terminal ARM" evidence="7">
    <location>
        <begin position="1101"/>
        <end position="1311"/>
    </location>
</feature>
<dbReference type="PROSITE" id="PS50005">
    <property type="entry name" value="TPR"/>
    <property type="match status" value="3"/>
</dbReference>
<comment type="caution">
    <text evidence="10">The sequence shown here is derived from an EMBL/GenBank/DDBJ whole genome shotgun (WGS) entry which is preliminary data.</text>
</comment>
<evidence type="ECO:0008006" key="12">
    <source>
        <dbReference type="Google" id="ProtNLM"/>
    </source>
</evidence>
<feature type="domain" description="Tetratricopeptide repeat protein 21A/21B N-terminal ARM repeat" evidence="6">
    <location>
        <begin position="12"/>
        <end position="235"/>
    </location>
</feature>
<feature type="repeat" description="TPR" evidence="4">
    <location>
        <begin position="953"/>
        <end position="986"/>
    </location>
</feature>
<dbReference type="Pfam" id="PF25068">
    <property type="entry name" value="ARM_TT21_4th"/>
    <property type="match status" value="1"/>
</dbReference>
<feature type="repeat" description="TPR" evidence="4">
    <location>
        <begin position="757"/>
        <end position="790"/>
    </location>
</feature>
<dbReference type="InterPro" id="IPR019734">
    <property type="entry name" value="TPR_rpt"/>
</dbReference>
<feature type="repeat" description="TPR" evidence="4">
    <location>
        <begin position="723"/>
        <end position="756"/>
    </location>
</feature>
<feature type="domain" description="Tetratricopeptide repeat protein 21A/21B fifth ARM repeats" evidence="8">
    <location>
        <begin position="954"/>
        <end position="1066"/>
    </location>
</feature>
<dbReference type="Pfam" id="PF13176">
    <property type="entry name" value="TPR_7"/>
    <property type="match status" value="1"/>
</dbReference>
<dbReference type="PANTHER" id="PTHR14699">
    <property type="entry name" value="STI2 PROTEIN-RELATED"/>
    <property type="match status" value="1"/>
</dbReference>
<accession>A0ABP1S268</accession>
<evidence type="ECO:0000259" key="7">
    <source>
        <dbReference type="Pfam" id="PF25063"/>
    </source>
</evidence>
<protein>
    <recommendedName>
        <fullName evidence="12">Tetratricopeptide repeat protein 21B</fullName>
    </recommendedName>
</protein>
<keyword evidence="11" id="KW-1185">Reference proteome</keyword>
<evidence type="ECO:0000259" key="9">
    <source>
        <dbReference type="Pfam" id="PF25068"/>
    </source>
</evidence>
<dbReference type="Pfam" id="PF25063">
    <property type="entry name" value="ARM_TT21_C"/>
    <property type="match status" value="1"/>
</dbReference>
<dbReference type="Pfam" id="PF25064">
    <property type="entry name" value="ARM_TT21_5th"/>
    <property type="match status" value="1"/>
</dbReference>
<dbReference type="InterPro" id="IPR056835">
    <property type="entry name" value="ARM_TT21_5th"/>
</dbReference>
<evidence type="ECO:0000256" key="4">
    <source>
        <dbReference type="PROSITE-ProRule" id="PRU00339"/>
    </source>
</evidence>
<gene>
    <name evidence="10" type="ORF">ODALV1_LOCUS28596</name>
</gene>
<dbReference type="InterPro" id="IPR056836">
    <property type="entry name" value="ARM_TT21_4th"/>
</dbReference>
<dbReference type="InterPro" id="IPR040364">
    <property type="entry name" value="TTC21A/TTC21B"/>
</dbReference>
<evidence type="ECO:0000256" key="3">
    <source>
        <dbReference type="ARBA" id="ARBA00022803"/>
    </source>
</evidence>
<reference evidence="10 11" key="1">
    <citation type="submission" date="2024-08" db="EMBL/GenBank/DDBJ databases">
        <authorList>
            <person name="Cucini C."/>
            <person name="Frati F."/>
        </authorList>
    </citation>
    <scope>NUCLEOTIDE SEQUENCE [LARGE SCALE GENOMIC DNA]</scope>
</reference>
<dbReference type="Proteomes" id="UP001642540">
    <property type="component" value="Unassembled WGS sequence"/>
</dbReference>
<feature type="domain" description="Tetratricopeptide repeat protein 21A/21B fourth ARM" evidence="9">
    <location>
        <begin position="759"/>
        <end position="912"/>
    </location>
</feature>
<proteinExistence type="inferred from homology"/>
<evidence type="ECO:0000256" key="1">
    <source>
        <dbReference type="ARBA" id="ARBA00010935"/>
    </source>
</evidence>
<keyword evidence="2" id="KW-0677">Repeat</keyword>
<evidence type="ECO:0000259" key="8">
    <source>
        <dbReference type="Pfam" id="PF25064"/>
    </source>
</evidence>
<dbReference type="InterPro" id="IPR056832">
    <property type="entry name" value="ARM_TT21_2nd"/>
</dbReference>
<evidence type="ECO:0000259" key="6">
    <source>
        <dbReference type="Pfam" id="PF25062"/>
    </source>
</evidence>
<dbReference type="EMBL" id="CAXLJM020000146">
    <property type="protein sequence ID" value="CAL8141155.1"/>
    <property type="molecule type" value="Genomic_DNA"/>
</dbReference>
<sequence>MEVSLEYSSRLNHACREGYYQEMHNISEEAVKRFPNEPVFKFYRAISLVMSKRTNEALRALEPLQHESPVQLGACLASISAHRSCVQVDRESVASLEAKVRDGRKSSPPNELYHAGLFMCLLGKPEKAKEYLDRAIKQAGNHLDAICIRGWVEMKLSQKDKSQKAPVEFFEAVLRENRKHLDALLGISAYYGLCHQFETALEKLNFALAVVPNWIPALTEKMKTVLSLQDWDQAVDIANRILGIEENLEARRLLILHTLCRQGNLDTVPRALSTFLSLCKSLETNNARYFIENARVFSQLSSYKPEIVSEAIKFAKYATELEMDNADFVAEVGQLLLLLGKVKEAYQEFKLATNMDNTSMLALYGLISCQLADGNVEMAAQQLEFLRELTASIEKPAELAYLSAVVAKQKNLPAEAILKYLNEALEAHFARMRGLAFNMSYLKLINPDLVLKIVREYLLFAPQEPVGVGMVPPACVRQAAMILETVIKVCPCHRDTLFISSQIQYLSGDFRSSVAILNRVLNIDSSMIEVYLLMAQVHIAQNEFDAASHALDNGLSCNFKIREHPKYQLLLAKVQRQRGENDKALKQLQDALVLIQSGRGILSENQNSPVDFGLSDKMALYMELIAVLRQLGKSEDANVIMQDALGEFKGTHLEGRISLTQAEEMVEKGEVDKALALLKSVQPNQNHYVESRKLMSEIYLNYRRNNEQYTSCFVDIANHNPTPQNLIMLADAYMNIQEPEKAIEIYEVALAKNPRDATLASKMGQALVLTHQYSKAVNYYKEAVKNDDNFSLRYDLATLHLKLKQYDKAEKTIQQALSDAKDGSLTSLIMEVKLLILLAKVLQGGGNANLAQQSLVRAKESQNRVLKRVVFEQPSNVEEQKRQFCTISKLLGDVAEKQNEMEFAIKSLKEGLEYCPNDWQCLVVLSKLYMKSGDHIHCQQTCQQLVKLKSGSAEASVMLGELFFRKFDFQSASFHFQQYLDHNPMHWQSLMWFIECCRRSGTLNEAEPYLKAATTNADPNDPGLGYCQGIYEWYSGNANMGLKMLNKARKDPVYGPKALLVMIDIYVNPTGGVLGGDALDSTTAENGSGDKADYRDLTLNTAETLIRELNAKSTEEKFRRHVLECFVLLASKNKNKMEKAVQELSGLVTTELGRESVMLVYALSTGYMFLKQTPRARNQLKRVVKAPWTVEDAEYLERCWLLLSDVYIQSSKFDLATDLIKKVLNFNKSCVKAYEYLGYIMEKEQAYADAAVNYEAAWKLTNNTNPAMGYKLAFNYLKAKRNTDAIDVCHMVLAKHPTYPKIKKEIMDKARAGLRV</sequence>
<evidence type="ECO:0000256" key="2">
    <source>
        <dbReference type="ARBA" id="ARBA00022737"/>
    </source>
</evidence>
<evidence type="ECO:0000313" key="10">
    <source>
        <dbReference type="EMBL" id="CAL8141155.1"/>
    </source>
</evidence>
<feature type="domain" description="Tetratricopeptide repeat protein 21A/21B second ARM" evidence="5">
    <location>
        <begin position="271"/>
        <end position="541"/>
    </location>
</feature>
<dbReference type="Gene3D" id="1.25.40.10">
    <property type="entry name" value="Tetratricopeptide repeat domain"/>
    <property type="match status" value="6"/>
</dbReference>
<dbReference type="InterPro" id="IPR011990">
    <property type="entry name" value="TPR-like_helical_dom_sf"/>
</dbReference>
<dbReference type="InterPro" id="IPR056834">
    <property type="entry name" value="ARM_TT21_C"/>
</dbReference>
<evidence type="ECO:0000313" key="11">
    <source>
        <dbReference type="Proteomes" id="UP001642540"/>
    </source>
</evidence>
<evidence type="ECO:0000259" key="5">
    <source>
        <dbReference type="Pfam" id="PF25060"/>
    </source>
</evidence>